<dbReference type="Proteomes" id="UP000481858">
    <property type="component" value="Unassembled WGS sequence"/>
</dbReference>
<proteinExistence type="predicted"/>
<dbReference type="Pfam" id="PF11951">
    <property type="entry name" value="Fungal_trans_2"/>
    <property type="match status" value="1"/>
</dbReference>
<keyword evidence="1" id="KW-0539">Nucleus</keyword>
<dbReference type="SUPFAM" id="SSF57701">
    <property type="entry name" value="Zn2/Cys6 DNA-binding domain"/>
    <property type="match status" value="1"/>
</dbReference>
<dbReference type="InParanoid" id="A0A7C8MRR2"/>
<dbReference type="InterPro" id="IPR053175">
    <property type="entry name" value="DHMBA_Reg_Transcription_Factor"/>
</dbReference>
<dbReference type="InterPro" id="IPR001138">
    <property type="entry name" value="Zn2Cys6_DnaBD"/>
</dbReference>
<comment type="caution">
    <text evidence="4">The sequence shown here is derived from an EMBL/GenBank/DDBJ whole genome shotgun (WGS) entry which is preliminary data.</text>
</comment>
<name>A0A7C8MRR2_9PEZI</name>
<feature type="domain" description="Zn(2)-C6 fungal-type" evidence="3">
    <location>
        <begin position="10"/>
        <end position="38"/>
    </location>
</feature>
<dbReference type="OrthoDB" id="4314040at2759"/>
<dbReference type="CDD" id="cd00067">
    <property type="entry name" value="GAL4"/>
    <property type="match status" value="1"/>
</dbReference>
<dbReference type="GO" id="GO:0000981">
    <property type="term" value="F:DNA-binding transcription factor activity, RNA polymerase II-specific"/>
    <property type="evidence" value="ECO:0007669"/>
    <property type="project" value="InterPro"/>
</dbReference>
<dbReference type="SMART" id="SM00066">
    <property type="entry name" value="GAL4"/>
    <property type="match status" value="1"/>
</dbReference>
<feature type="region of interest" description="Disordered" evidence="2">
    <location>
        <begin position="55"/>
        <end position="104"/>
    </location>
</feature>
<organism evidence="4 5">
    <name type="scientific">Xylaria multiplex</name>
    <dbReference type="NCBI Taxonomy" id="323545"/>
    <lineage>
        <taxon>Eukaryota</taxon>
        <taxon>Fungi</taxon>
        <taxon>Dikarya</taxon>
        <taxon>Ascomycota</taxon>
        <taxon>Pezizomycotina</taxon>
        <taxon>Sordariomycetes</taxon>
        <taxon>Xylariomycetidae</taxon>
        <taxon>Xylariales</taxon>
        <taxon>Xylariaceae</taxon>
        <taxon>Xylaria</taxon>
    </lineage>
</organism>
<reference evidence="4 5" key="1">
    <citation type="submission" date="2019-12" db="EMBL/GenBank/DDBJ databases">
        <title>Draft genome sequence of the ascomycete Xylaria multiplex DSM 110363.</title>
        <authorList>
            <person name="Buettner E."/>
            <person name="Kellner H."/>
        </authorList>
    </citation>
    <scope>NUCLEOTIDE SEQUENCE [LARGE SCALE GENOMIC DNA]</scope>
    <source>
        <strain evidence="4 5">DSM 110363</strain>
    </source>
</reference>
<evidence type="ECO:0000313" key="5">
    <source>
        <dbReference type="Proteomes" id="UP000481858"/>
    </source>
</evidence>
<dbReference type="Pfam" id="PF00172">
    <property type="entry name" value="Zn_clus"/>
    <property type="match status" value="1"/>
</dbReference>
<evidence type="ECO:0000313" key="4">
    <source>
        <dbReference type="EMBL" id="KAF2972012.1"/>
    </source>
</evidence>
<evidence type="ECO:0000259" key="3">
    <source>
        <dbReference type="PROSITE" id="PS50048"/>
    </source>
</evidence>
<dbReference type="EMBL" id="WUBL01000009">
    <property type="protein sequence ID" value="KAF2972012.1"/>
    <property type="molecule type" value="Genomic_DNA"/>
</dbReference>
<dbReference type="AlphaFoldDB" id="A0A7C8MRR2"/>
<sequence length="586" mass="65457">MVYCGKPSRGCQMCRTRRIKCDETKPTCNQCAKSRRQCPGYMDDFDLMFRNETKATERRAQRANKKALAQKAEKQDSPLNDASSTSSSSTASSSSPVSVKTPSSWVATSPGFSIEEQARCHFISHFILMPKDGRTVGHMDFVLPLLKQEGPDSHIQHAFNACALTTNAALQNKESQQSDASLAAVLLLGMFENISAKQISSFNWGSHIDGAVQLVKARGRKQTKTRVGKQLFIAVRTLMSVYCLTASEAPAMGAEWWLEDTVFSKTAVVIQRLMIKTSELRAQITQIIDTLTKTPENIELMHDIIRKAKAIDQEVFAWQEKQTKSEEWNYRTVVPWEDSVVNGDYARSEVFPGRVDVYNDIWIGSVANSARTVRLILHSAIVRCTAWVCSPADYRTTPEYANAARVCGNAITDIIASVPYFLGWHLKRKDISDNTNFGTFACGEEDSAKGLAGYLVTWPLTCVISQDYATDAQRAWVLGRLRMIGSDLGVRYALAMSQLQMRVPSMMIQRDTYTISHRAMVGHGFEKLVAARLAPRSAGYALNPQQQWEAMQKMKADEGKAKLMEKLTKNATDDGAQRAAQRWLRL</sequence>
<dbReference type="PANTHER" id="PTHR38791">
    <property type="entry name" value="ZN(II)2CYS6 TRANSCRIPTION FACTOR (EUROFUNG)-RELATED-RELATED"/>
    <property type="match status" value="1"/>
</dbReference>
<keyword evidence="5" id="KW-1185">Reference proteome</keyword>
<dbReference type="Gene3D" id="4.10.240.10">
    <property type="entry name" value="Zn(2)-C6 fungal-type DNA-binding domain"/>
    <property type="match status" value="1"/>
</dbReference>
<dbReference type="PROSITE" id="PS50048">
    <property type="entry name" value="ZN2_CY6_FUNGAL_2"/>
    <property type="match status" value="1"/>
</dbReference>
<evidence type="ECO:0000256" key="2">
    <source>
        <dbReference type="SAM" id="MobiDB-lite"/>
    </source>
</evidence>
<dbReference type="PANTHER" id="PTHR38791:SF13">
    <property type="entry name" value="ZN(2)-C6 FUNGAL-TYPE DOMAIN-CONTAINING PROTEIN"/>
    <property type="match status" value="1"/>
</dbReference>
<protein>
    <recommendedName>
        <fullName evidence="3">Zn(2)-C6 fungal-type domain-containing protein</fullName>
    </recommendedName>
</protein>
<feature type="compositionally biased region" description="Low complexity" evidence="2">
    <location>
        <begin position="82"/>
        <end position="104"/>
    </location>
</feature>
<evidence type="ECO:0000256" key="1">
    <source>
        <dbReference type="ARBA" id="ARBA00023242"/>
    </source>
</evidence>
<dbReference type="PROSITE" id="PS00463">
    <property type="entry name" value="ZN2_CY6_FUNGAL_1"/>
    <property type="match status" value="1"/>
</dbReference>
<gene>
    <name evidence="4" type="ORF">GQX73_g1528</name>
</gene>
<dbReference type="InterPro" id="IPR036864">
    <property type="entry name" value="Zn2-C6_fun-type_DNA-bd_sf"/>
</dbReference>
<dbReference type="GO" id="GO:0008270">
    <property type="term" value="F:zinc ion binding"/>
    <property type="evidence" value="ECO:0007669"/>
    <property type="project" value="InterPro"/>
</dbReference>
<accession>A0A7C8MRR2</accession>
<dbReference type="InterPro" id="IPR021858">
    <property type="entry name" value="Fun_TF"/>
</dbReference>